<proteinExistence type="predicted"/>
<dbReference type="InterPro" id="IPR005530">
    <property type="entry name" value="SPW"/>
</dbReference>
<feature type="transmembrane region" description="Helical" evidence="1">
    <location>
        <begin position="91"/>
        <end position="109"/>
    </location>
</feature>
<evidence type="ECO:0000256" key="1">
    <source>
        <dbReference type="SAM" id="Phobius"/>
    </source>
</evidence>
<dbReference type="Pfam" id="PF03779">
    <property type="entry name" value="SPW"/>
    <property type="match status" value="1"/>
</dbReference>
<feature type="transmembrane region" description="Helical" evidence="1">
    <location>
        <begin position="15"/>
        <end position="33"/>
    </location>
</feature>
<feature type="domain" description="SPW repeat-containing integral membrane" evidence="2">
    <location>
        <begin position="11"/>
        <end position="105"/>
    </location>
</feature>
<organism evidence="3 4">
    <name type="scientific">Hyphomicrobium album</name>
    <dbReference type="NCBI Taxonomy" id="2665159"/>
    <lineage>
        <taxon>Bacteria</taxon>
        <taxon>Pseudomonadati</taxon>
        <taxon>Pseudomonadota</taxon>
        <taxon>Alphaproteobacteria</taxon>
        <taxon>Hyphomicrobiales</taxon>
        <taxon>Hyphomicrobiaceae</taxon>
        <taxon>Hyphomicrobium</taxon>
    </lineage>
</organism>
<evidence type="ECO:0000313" key="3">
    <source>
        <dbReference type="EMBL" id="MTD93745.1"/>
    </source>
</evidence>
<evidence type="ECO:0000313" key="4">
    <source>
        <dbReference type="Proteomes" id="UP000440694"/>
    </source>
</evidence>
<evidence type="ECO:0000259" key="2">
    <source>
        <dbReference type="Pfam" id="PF03779"/>
    </source>
</evidence>
<keyword evidence="1" id="KW-1133">Transmembrane helix</keyword>
<name>A0A6I3KDZ5_9HYPH</name>
<dbReference type="Proteomes" id="UP000440694">
    <property type="component" value="Unassembled WGS sequence"/>
</dbReference>
<feature type="transmembrane region" description="Helical" evidence="1">
    <location>
        <begin position="40"/>
        <end position="60"/>
    </location>
</feature>
<comment type="caution">
    <text evidence="3">The sequence shown here is derived from an EMBL/GenBank/DDBJ whole genome shotgun (WGS) entry which is preliminary data.</text>
</comment>
<sequence>MSLLERLSAYWQDTLNFLLGVGLFFSPWLFGFGTEQLAVLNAYVVGGIIAVMALMALFAFQTWEDVVSGLLGAWLVISPWVLGFTGSDAAVLTHVLAGIVVIVLAIWSTNEHGAGHLTV</sequence>
<feature type="transmembrane region" description="Helical" evidence="1">
    <location>
        <begin position="66"/>
        <end position="84"/>
    </location>
</feature>
<protein>
    <recommendedName>
        <fullName evidence="2">SPW repeat-containing integral membrane domain-containing protein</fullName>
    </recommendedName>
</protein>
<keyword evidence="4" id="KW-1185">Reference proteome</keyword>
<dbReference type="EMBL" id="WMBQ01000001">
    <property type="protein sequence ID" value="MTD93745.1"/>
    <property type="molecule type" value="Genomic_DNA"/>
</dbReference>
<dbReference type="AlphaFoldDB" id="A0A6I3KDZ5"/>
<accession>A0A6I3KDZ5</accession>
<reference evidence="3 4" key="1">
    <citation type="submission" date="2019-11" db="EMBL/GenBank/DDBJ databases">
        <title>Identification of a novel strain.</title>
        <authorList>
            <person name="Xu Q."/>
            <person name="Wang G."/>
        </authorList>
    </citation>
    <scope>NUCLEOTIDE SEQUENCE [LARGE SCALE GENOMIC DNA]</scope>
    <source>
        <strain evidence="4">xq</strain>
    </source>
</reference>
<keyword evidence="1" id="KW-0472">Membrane</keyword>
<keyword evidence="1" id="KW-0812">Transmembrane</keyword>
<gene>
    <name evidence="3" type="ORF">GIW81_05285</name>
</gene>
<dbReference type="RefSeq" id="WP_154738256.1">
    <property type="nucleotide sequence ID" value="NZ_WMBQ01000001.1"/>
</dbReference>